<accession>A0A9J6B2G7</accession>
<proteinExistence type="predicted"/>
<evidence type="ECO:0000313" key="1">
    <source>
        <dbReference type="EMBL" id="KAG5630848.1"/>
    </source>
</evidence>
<sequence length="66" mass="7288">MPLQVVSLCPYLGKSPQGLPASSPLNNLNIQPPSNISRGCRNHILLCISRNSSLLTQLGDQYRKRK</sequence>
<gene>
    <name evidence="1" type="ORF">H5410_002565</name>
</gene>
<dbReference type="AlphaFoldDB" id="A0A9J6B2G7"/>
<protein>
    <submittedName>
        <fullName evidence="1">Uncharacterized protein</fullName>
    </submittedName>
</protein>
<dbReference type="Proteomes" id="UP000824120">
    <property type="component" value="Chromosome 1"/>
</dbReference>
<reference evidence="1 2" key="1">
    <citation type="submission" date="2020-09" db="EMBL/GenBank/DDBJ databases">
        <title>De no assembly of potato wild relative species, Solanum commersonii.</title>
        <authorList>
            <person name="Cho K."/>
        </authorList>
    </citation>
    <scope>NUCLEOTIDE SEQUENCE [LARGE SCALE GENOMIC DNA]</scope>
    <source>
        <strain evidence="1">LZ3.2</strain>
        <tissue evidence="1">Leaf</tissue>
    </source>
</reference>
<organism evidence="1 2">
    <name type="scientific">Solanum commersonii</name>
    <name type="common">Commerson's wild potato</name>
    <name type="synonym">Commerson's nightshade</name>
    <dbReference type="NCBI Taxonomy" id="4109"/>
    <lineage>
        <taxon>Eukaryota</taxon>
        <taxon>Viridiplantae</taxon>
        <taxon>Streptophyta</taxon>
        <taxon>Embryophyta</taxon>
        <taxon>Tracheophyta</taxon>
        <taxon>Spermatophyta</taxon>
        <taxon>Magnoliopsida</taxon>
        <taxon>eudicotyledons</taxon>
        <taxon>Gunneridae</taxon>
        <taxon>Pentapetalae</taxon>
        <taxon>asterids</taxon>
        <taxon>lamiids</taxon>
        <taxon>Solanales</taxon>
        <taxon>Solanaceae</taxon>
        <taxon>Solanoideae</taxon>
        <taxon>Solaneae</taxon>
        <taxon>Solanum</taxon>
    </lineage>
</organism>
<keyword evidence="2" id="KW-1185">Reference proteome</keyword>
<evidence type="ECO:0000313" key="2">
    <source>
        <dbReference type="Proteomes" id="UP000824120"/>
    </source>
</evidence>
<dbReference type="EMBL" id="JACXVP010000001">
    <property type="protein sequence ID" value="KAG5630848.1"/>
    <property type="molecule type" value="Genomic_DNA"/>
</dbReference>
<name>A0A9J6B2G7_SOLCO</name>
<comment type="caution">
    <text evidence="1">The sequence shown here is derived from an EMBL/GenBank/DDBJ whole genome shotgun (WGS) entry which is preliminary data.</text>
</comment>